<sequence length="170" mass="19538">MNIKTFEDLMLQSLGLVCSAIEEDPECKEYSGFNFMANHLKIKFRVSKITPTKTGQFVTLWKRNEKGETTPFELNDNFDFYLIASFKDSFSGIFIFPKKILSEKGILSEGKKLGKRGIRVYPAWDVTESQQAKKTQAWQTAYFMEFSNDKMKMLQQAKLLLNIECTLSAG</sequence>
<accession>A0AAE3Y6C0</accession>
<protein>
    <recommendedName>
        <fullName evidence="3">MepB family protein</fullName>
    </recommendedName>
</protein>
<evidence type="ECO:0000313" key="1">
    <source>
        <dbReference type="EMBL" id="MDR6524707.1"/>
    </source>
</evidence>
<dbReference type="Gene3D" id="3.40.1350.140">
    <property type="entry name" value="MepB-like"/>
    <property type="match status" value="1"/>
</dbReference>
<dbReference type="Proteomes" id="UP001184861">
    <property type="component" value="Unassembled WGS sequence"/>
</dbReference>
<organism evidence="1 2">
    <name type="scientific">Chryseobacterium rhizosphaerae</name>
    <dbReference type="NCBI Taxonomy" id="395937"/>
    <lineage>
        <taxon>Bacteria</taxon>
        <taxon>Pseudomonadati</taxon>
        <taxon>Bacteroidota</taxon>
        <taxon>Flavobacteriia</taxon>
        <taxon>Flavobacteriales</taxon>
        <taxon>Weeksellaceae</taxon>
        <taxon>Chryseobacterium group</taxon>
        <taxon>Chryseobacterium</taxon>
    </lineage>
</organism>
<dbReference type="EMBL" id="JAVDQY010000001">
    <property type="protein sequence ID" value="MDR6524707.1"/>
    <property type="molecule type" value="Genomic_DNA"/>
</dbReference>
<dbReference type="PIRSF" id="PIRSF032285">
    <property type="entry name" value="UCP032285"/>
    <property type="match status" value="1"/>
</dbReference>
<evidence type="ECO:0000313" key="2">
    <source>
        <dbReference type="Proteomes" id="UP001184861"/>
    </source>
</evidence>
<gene>
    <name evidence="1" type="ORF">J2787_000077</name>
</gene>
<dbReference type="RefSeq" id="WP_309944050.1">
    <property type="nucleotide sequence ID" value="NZ_JAVDQY010000001.1"/>
</dbReference>
<dbReference type="Pfam" id="PF08877">
    <property type="entry name" value="MepB-like"/>
    <property type="match status" value="1"/>
</dbReference>
<name>A0AAE3Y6C0_9FLAO</name>
<dbReference type="InterPro" id="IPR011235">
    <property type="entry name" value="MepB-like"/>
</dbReference>
<dbReference type="InterPro" id="IPR038231">
    <property type="entry name" value="MepB-like_sf"/>
</dbReference>
<proteinExistence type="predicted"/>
<evidence type="ECO:0008006" key="3">
    <source>
        <dbReference type="Google" id="ProtNLM"/>
    </source>
</evidence>
<dbReference type="AlphaFoldDB" id="A0AAE3Y6C0"/>
<reference evidence="1" key="1">
    <citation type="submission" date="2023-07" db="EMBL/GenBank/DDBJ databases">
        <title>Sorghum-associated microbial communities from plants grown in Nebraska, USA.</title>
        <authorList>
            <person name="Schachtman D."/>
        </authorList>
    </citation>
    <scope>NUCLEOTIDE SEQUENCE</scope>
    <source>
        <strain evidence="1">DS2360</strain>
    </source>
</reference>
<comment type="caution">
    <text evidence="1">The sequence shown here is derived from an EMBL/GenBank/DDBJ whole genome shotgun (WGS) entry which is preliminary data.</text>
</comment>